<dbReference type="AlphaFoldDB" id="A0A6I8PCX4"/>
<dbReference type="InterPro" id="IPR039341">
    <property type="entry name" value="CFAP99"/>
</dbReference>
<dbReference type="FunCoup" id="A0A6I8PCX4">
    <property type="interactions" value="18"/>
</dbReference>
<evidence type="ECO:0008006" key="5">
    <source>
        <dbReference type="Google" id="ProtNLM"/>
    </source>
</evidence>
<evidence type="ECO:0000256" key="2">
    <source>
        <dbReference type="SAM" id="MobiDB-lite"/>
    </source>
</evidence>
<dbReference type="GeneTree" id="ENSGT00500000045231"/>
<dbReference type="Bgee" id="ENSOANG00000049568">
    <property type="expression patterns" value="Expressed in testis and 8 other cell types or tissues"/>
</dbReference>
<evidence type="ECO:0000313" key="3">
    <source>
        <dbReference type="Ensembl" id="ENSOANP00000050555.1"/>
    </source>
</evidence>
<feature type="region of interest" description="Disordered" evidence="2">
    <location>
        <begin position="1"/>
        <end position="64"/>
    </location>
</feature>
<dbReference type="PANTHER" id="PTHR34649">
    <property type="entry name" value="CILIA- AND FLAGELLA-ASSOCIATED PROTEIN 99"/>
    <property type="match status" value="1"/>
</dbReference>
<feature type="region of interest" description="Disordered" evidence="2">
    <location>
        <begin position="264"/>
        <end position="292"/>
    </location>
</feature>
<feature type="region of interest" description="Disordered" evidence="2">
    <location>
        <begin position="348"/>
        <end position="372"/>
    </location>
</feature>
<feature type="region of interest" description="Disordered" evidence="2">
    <location>
        <begin position="718"/>
        <end position="739"/>
    </location>
</feature>
<protein>
    <recommendedName>
        <fullName evidence="5">Cilia and flagella associated protein 99</fullName>
    </recommendedName>
</protein>
<proteinExistence type="predicted"/>
<sequence>MPVPPPAPRPPPHLGFFGRSEARREGGGWTTSPRRHRAPPSLGNGAGLGDAPRPSRYPGNGHLDPRGLFTADMAPYKKYIEIVIQQLNRFKPESDSVDQILEETSAILQTLGIPDENFILQILCGCLEYKPLLDIVVNAFFARDGKRCLLSDHNLYLVVCCLSTFHLEELGLRNFSKIIKSLDPAKMHKFLRFFFNVMNLNTWIKDKWSQLYDFMFVKQHWIDPLLKWQPKVQQLIHYLDEVLANRHVSLKTSKVTKPKEFNLTVPRPRGLPVPQPIPQQKKPRPVPPSTYKQPKEVQLLEEKKFKNRREAEERLLRANIEQFQNTSPKPEVGDGSITLLGTKTSVMEKKRKASKQVFPTRKAPEESVQKPDIPPIRLNAASILREGALYQRKAQEELRRVNELAQGSGDFSEFLEWQKQMREKDLEQELAEHEYRKLRGKLSYEEAILAHQNQIQENKKKADRKKEETAVLMRRWAEKRLQEEKEMRELVEQVMEGHKNAKQAQTKLQKCKRQIVEEVAEESRKLLCQGREQAQEDLNRRCQLIHQIRALESLPAMRNKCVDLTQTPGYGFHGEMSIVELRERLILLKETQKRIEEDKRDHIIQEKQAKEQLLLDKLEQICLARQVAGKTAALKYEEKKAKPQVAKAARPDERLLDLQRKVEEKSLERKKHTKALKVAKPAGESSVLRRCSEKHQSSLEERHWQEIQGNRQRLLRTIQDHPPSPERVAKPVAGLAATT</sequence>
<name>A0A6I8PCX4_ORNAN</name>
<keyword evidence="1" id="KW-0175">Coiled coil</keyword>
<dbReference type="PANTHER" id="PTHR34649:SF1">
    <property type="entry name" value="CILIA- AND FLAGELLA-ASSOCIATED PROTEIN 99"/>
    <property type="match status" value="1"/>
</dbReference>
<dbReference type="OMA" id="CEGAFQG"/>
<keyword evidence="4" id="KW-1185">Reference proteome</keyword>
<feature type="compositionally biased region" description="Basic and acidic residues" evidence="2">
    <location>
        <begin position="690"/>
        <end position="704"/>
    </location>
</feature>
<dbReference type="Proteomes" id="UP000002279">
    <property type="component" value="Chromosome 4"/>
</dbReference>
<dbReference type="Ensembl" id="ENSOANT00000076147.1">
    <property type="protein sequence ID" value="ENSOANP00000050555.1"/>
    <property type="gene ID" value="ENSOANG00000049568.1"/>
</dbReference>
<dbReference type="InParanoid" id="A0A6I8PCX4"/>
<organism evidence="3 4">
    <name type="scientific">Ornithorhynchus anatinus</name>
    <name type="common">Duckbill platypus</name>
    <dbReference type="NCBI Taxonomy" id="9258"/>
    <lineage>
        <taxon>Eukaryota</taxon>
        <taxon>Metazoa</taxon>
        <taxon>Chordata</taxon>
        <taxon>Craniata</taxon>
        <taxon>Vertebrata</taxon>
        <taxon>Euteleostomi</taxon>
        <taxon>Mammalia</taxon>
        <taxon>Monotremata</taxon>
        <taxon>Ornithorhynchidae</taxon>
        <taxon>Ornithorhynchus</taxon>
    </lineage>
</organism>
<feature type="compositionally biased region" description="Pro residues" evidence="2">
    <location>
        <begin position="1"/>
        <end position="13"/>
    </location>
</feature>
<reference evidence="3 4" key="1">
    <citation type="journal article" date="2008" name="Nature">
        <title>Genome analysis of the platypus reveals unique signatures of evolution.</title>
        <authorList>
            <person name="Warren W.C."/>
            <person name="Hillier L.W."/>
            <person name="Marshall Graves J.A."/>
            <person name="Birney E."/>
            <person name="Ponting C.P."/>
            <person name="Grutzner F."/>
            <person name="Belov K."/>
            <person name="Miller W."/>
            <person name="Clarke L."/>
            <person name="Chinwalla A.T."/>
            <person name="Yang S.P."/>
            <person name="Heger A."/>
            <person name="Locke D.P."/>
            <person name="Miethke P."/>
            <person name="Waters P.D."/>
            <person name="Veyrunes F."/>
            <person name="Fulton L."/>
            <person name="Fulton B."/>
            <person name="Graves T."/>
            <person name="Wallis J."/>
            <person name="Puente X.S."/>
            <person name="Lopez-Otin C."/>
            <person name="Ordonez G.R."/>
            <person name="Eichler E.E."/>
            <person name="Chen L."/>
            <person name="Cheng Z."/>
            <person name="Deakin J.E."/>
            <person name="Alsop A."/>
            <person name="Thompson K."/>
            <person name="Kirby P."/>
            <person name="Papenfuss A.T."/>
            <person name="Wakefield M.J."/>
            <person name="Olender T."/>
            <person name="Lancet D."/>
            <person name="Huttley G.A."/>
            <person name="Smit A.F."/>
            <person name="Pask A."/>
            <person name="Temple-Smith P."/>
            <person name="Batzer M.A."/>
            <person name="Walker J.A."/>
            <person name="Konkel M.K."/>
            <person name="Harris R.S."/>
            <person name="Whittington C.M."/>
            <person name="Wong E.S."/>
            <person name="Gemmell N.J."/>
            <person name="Buschiazzo E."/>
            <person name="Vargas Jentzsch I.M."/>
            <person name="Merkel A."/>
            <person name="Schmitz J."/>
            <person name="Zemann A."/>
            <person name="Churakov G."/>
            <person name="Kriegs J.O."/>
            <person name="Brosius J."/>
            <person name="Murchison E.P."/>
            <person name="Sachidanandam R."/>
            <person name="Smith C."/>
            <person name="Hannon G.J."/>
            <person name="Tsend-Ayush E."/>
            <person name="McMillan D."/>
            <person name="Attenborough R."/>
            <person name="Rens W."/>
            <person name="Ferguson-Smith M."/>
            <person name="Lefevre C.M."/>
            <person name="Sharp J.A."/>
            <person name="Nicholas K.R."/>
            <person name="Ray D.A."/>
            <person name="Kube M."/>
            <person name="Reinhardt R."/>
            <person name="Pringle T.H."/>
            <person name="Taylor J."/>
            <person name="Jones R.C."/>
            <person name="Nixon B."/>
            <person name="Dacheux J.L."/>
            <person name="Niwa H."/>
            <person name="Sekita Y."/>
            <person name="Huang X."/>
            <person name="Stark A."/>
            <person name="Kheradpour P."/>
            <person name="Kellis M."/>
            <person name="Flicek P."/>
            <person name="Chen Y."/>
            <person name="Webber C."/>
            <person name="Hardison R."/>
            <person name="Nelson J."/>
            <person name="Hallsworth-Pepin K."/>
            <person name="Delehaunty K."/>
            <person name="Markovic C."/>
            <person name="Minx P."/>
            <person name="Feng Y."/>
            <person name="Kremitzki C."/>
            <person name="Mitreva M."/>
            <person name="Glasscock J."/>
            <person name="Wylie T."/>
            <person name="Wohldmann P."/>
            <person name="Thiru P."/>
            <person name="Nhan M.N."/>
            <person name="Pohl C.S."/>
            <person name="Smith S.M."/>
            <person name="Hou S."/>
            <person name="Nefedov M."/>
            <person name="de Jong P.J."/>
            <person name="Renfree M.B."/>
            <person name="Mardis E.R."/>
            <person name="Wilson R.K."/>
        </authorList>
    </citation>
    <scope>NUCLEOTIDE SEQUENCE [LARGE SCALE GENOMIC DNA]</scope>
    <source>
        <strain evidence="3 4">Glennie</strain>
    </source>
</reference>
<feature type="coiled-coil region" evidence="1">
    <location>
        <begin position="448"/>
        <end position="521"/>
    </location>
</feature>
<gene>
    <name evidence="3" type="primary">CFAP99</name>
</gene>
<feature type="region of interest" description="Disordered" evidence="2">
    <location>
        <begin position="685"/>
        <end position="704"/>
    </location>
</feature>
<evidence type="ECO:0000313" key="4">
    <source>
        <dbReference type="Proteomes" id="UP000002279"/>
    </source>
</evidence>
<reference evidence="3" key="3">
    <citation type="submission" date="2025-09" db="UniProtKB">
        <authorList>
            <consortium name="Ensembl"/>
        </authorList>
    </citation>
    <scope>IDENTIFICATION</scope>
    <source>
        <strain evidence="3">Glennie</strain>
    </source>
</reference>
<reference evidence="3" key="2">
    <citation type="submission" date="2025-08" db="UniProtKB">
        <authorList>
            <consortium name="Ensembl"/>
        </authorList>
    </citation>
    <scope>IDENTIFICATION</scope>
    <source>
        <strain evidence="3">Glennie</strain>
    </source>
</reference>
<evidence type="ECO:0000256" key="1">
    <source>
        <dbReference type="SAM" id="Coils"/>
    </source>
</evidence>
<accession>A0A6I8PCX4</accession>